<evidence type="ECO:0000259" key="3">
    <source>
        <dbReference type="Pfam" id="PF07423"/>
    </source>
</evidence>
<dbReference type="EMBL" id="BMLG01000007">
    <property type="protein sequence ID" value="GGM30991.1"/>
    <property type="molecule type" value="Genomic_DNA"/>
</dbReference>
<feature type="compositionally biased region" description="Acidic residues" evidence="1">
    <location>
        <begin position="71"/>
        <end position="111"/>
    </location>
</feature>
<evidence type="ECO:0000256" key="2">
    <source>
        <dbReference type="SAM" id="Phobius"/>
    </source>
</evidence>
<feature type="transmembrane region" description="Helical" evidence="2">
    <location>
        <begin position="21"/>
        <end position="44"/>
    </location>
</feature>
<organism evidence="4 5">
    <name type="scientific">Paraliobacillus quinghaiensis</name>
    <dbReference type="NCBI Taxonomy" id="470815"/>
    <lineage>
        <taxon>Bacteria</taxon>
        <taxon>Bacillati</taxon>
        <taxon>Bacillota</taxon>
        <taxon>Bacilli</taxon>
        <taxon>Bacillales</taxon>
        <taxon>Bacillaceae</taxon>
        <taxon>Paraliobacillus</taxon>
    </lineage>
</organism>
<sequence length="241" mass="27348">MSEKFDAYSRLDRFEKKRKNTKWLSILIGLGVIVCIFLFVYLVFLNNDDNEQEDTTVNDDQSTDEIQSADGESEETEQNTVDDTEQDDTSSGDIEQEPTESIEENNDDELESIETDDDLVIEAYTGNWAPVPTSQEEPHVITWEQSSVDWQEMLEAGELATGIAPDAMSYLWVSGDGPQSVIATFSNSDQTEHYRVYISWIENQGWKPTKVEVLEENDQMEKMVSPEEGSEDGNADEESNE</sequence>
<feature type="compositionally biased region" description="Acidic residues" evidence="1">
    <location>
        <begin position="228"/>
        <end position="241"/>
    </location>
</feature>
<evidence type="ECO:0000256" key="1">
    <source>
        <dbReference type="SAM" id="MobiDB-lite"/>
    </source>
</evidence>
<dbReference type="RefSeq" id="WP_117154499.1">
    <property type="nucleotide sequence ID" value="NZ_BMLG01000007.1"/>
</dbReference>
<evidence type="ECO:0000313" key="5">
    <source>
        <dbReference type="Proteomes" id="UP000618460"/>
    </source>
</evidence>
<keyword evidence="2" id="KW-0472">Membrane</keyword>
<protein>
    <submittedName>
        <fullName evidence="4">Membrane protein YrrS</fullName>
    </submittedName>
</protein>
<name>A0A917WTK8_9BACI</name>
<feature type="region of interest" description="Disordered" evidence="1">
    <location>
        <begin position="52"/>
        <end position="111"/>
    </location>
</feature>
<evidence type="ECO:0000313" key="4">
    <source>
        <dbReference type="EMBL" id="GGM30991.1"/>
    </source>
</evidence>
<accession>A0A917WTK8</accession>
<feature type="compositionally biased region" description="Acidic residues" evidence="1">
    <location>
        <begin position="52"/>
        <end position="63"/>
    </location>
</feature>
<dbReference type="InterPro" id="IPR009988">
    <property type="entry name" value="DUF1510"/>
</dbReference>
<feature type="domain" description="DUF1510" evidence="3">
    <location>
        <begin position="124"/>
        <end position="214"/>
    </location>
</feature>
<dbReference type="AlphaFoldDB" id="A0A917WTK8"/>
<dbReference type="Proteomes" id="UP000618460">
    <property type="component" value="Unassembled WGS sequence"/>
</dbReference>
<keyword evidence="5" id="KW-1185">Reference proteome</keyword>
<comment type="caution">
    <text evidence="4">The sequence shown here is derived from an EMBL/GenBank/DDBJ whole genome shotgun (WGS) entry which is preliminary data.</text>
</comment>
<gene>
    <name evidence="4" type="primary">yrrS</name>
    <name evidence="4" type="ORF">GCM10011351_16370</name>
</gene>
<proteinExistence type="predicted"/>
<reference evidence="4" key="1">
    <citation type="journal article" date="2014" name="Int. J. Syst. Evol. Microbiol.">
        <title>Complete genome sequence of Corynebacterium casei LMG S-19264T (=DSM 44701T), isolated from a smear-ripened cheese.</title>
        <authorList>
            <consortium name="US DOE Joint Genome Institute (JGI-PGF)"/>
            <person name="Walter F."/>
            <person name="Albersmeier A."/>
            <person name="Kalinowski J."/>
            <person name="Ruckert C."/>
        </authorList>
    </citation>
    <scope>NUCLEOTIDE SEQUENCE</scope>
    <source>
        <strain evidence="4">CGMCC 1.6333</strain>
    </source>
</reference>
<dbReference type="OrthoDB" id="2168558at2"/>
<reference evidence="4" key="2">
    <citation type="submission" date="2020-09" db="EMBL/GenBank/DDBJ databases">
        <authorList>
            <person name="Sun Q."/>
            <person name="Zhou Y."/>
        </authorList>
    </citation>
    <scope>NUCLEOTIDE SEQUENCE</scope>
    <source>
        <strain evidence="4">CGMCC 1.6333</strain>
    </source>
</reference>
<dbReference type="Pfam" id="PF07423">
    <property type="entry name" value="DUF1510"/>
    <property type="match status" value="1"/>
</dbReference>
<keyword evidence="2" id="KW-0812">Transmembrane</keyword>
<feature type="compositionally biased region" description="Basic and acidic residues" evidence="1">
    <location>
        <begin position="216"/>
        <end position="225"/>
    </location>
</feature>
<feature type="region of interest" description="Disordered" evidence="1">
    <location>
        <begin position="216"/>
        <end position="241"/>
    </location>
</feature>
<keyword evidence="2" id="KW-1133">Transmembrane helix</keyword>